<organism evidence="1 2">
    <name type="scientific">Stieleria bergensis</name>
    <dbReference type="NCBI Taxonomy" id="2528025"/>
    <lineage>
        <taxon>Bacteria</taxon>
        <taxon>Pseudomonadati</taxon>
        <taxon>Planctomycetota</taxon>
        <taxon>Planctomycetia</taxon>
        <taxon>Pirellulales</taxon>
        <taxon>Pirellulaceae</taxon>
        <taxon>Stieleria</taxon>
    </lineage>
</organism>
<name>A0A517SWC9_9BACT</name>
<dbReference type="Proteomes" id="UP000315003">
    <property type="component" value="Chromosome"/>
</dbReference>
<dbReference type="OrthoDB" id="9146593at2"/>
<protein>
    <recommendedName>
        <fullName evidence="3">DUF1552 domain-containing protein</fullName>
    </recommendedName>
</protein>
<dbReference type="RefSeq" id="WP_145273003.1">
    <property type="nucleotide sequence ID" value="NZ_CP036272.1"/>
</dbReference>
<dbReference type="InterPro" id="IPR011447">
    <property type="entry name" value="DUF1552"/>
</dbReference>
<reference evidence="1 2" key="1">
    <citation type="submission" date="2019-02" db="EMBL/GenBank/DDBJ databases">
        <title>Deep-cultivation of Planctomycetes and their phenomic and genomic characterization uncovers novel biology.</title>
        <authorList>
            <person name="Wiegand S."/>
            <person name="Jogler M."/>
            <person name="Boedeker C."/>
            <person name="Pinto D."/>
            <person name="Vollmers J."/>
            <person name="Rivas-Marin E."/>
            <person name="Kohn T."/>
            <person name="Peeters S.H."/>
            <person name="Heuer A."/>
            <person name="Rast P."/>
            <person name="Oberbeckmann S."/>
            <person name="Bunk B."/>
            <person name="Jeske O."/>
            <person name="Meyerdierks A."/>
            <person name="Storesund J.E."/>
            <person name="Kallscheuer N."/>
            <person name="Luecker S."/>
            <person name="Lage O.M."/>
            <person name="Pohl T."/>
            <person name="Merkel B.J."/>
            <person name="Hornburger P."/>
            <person name="Mueller R.-W."/>
            <person name="Bruemmer F."/>
            <person name="Labrenz M."/>
            <person name="Spormann A.M."/>
            <person name="Op den Camp H."/>
            <person name="Overmann J."/>
            <person name="Amann R."/>
            <person name="Jetten M.S.M."/>
            <person name="Mascher T."/>
            <person name="Medema M.H."/>
            <person name="Devos D.P."/>
            <person name="Kaster A.-K."/>
            <person name="Ovreas L."/>
            <person name="Rohde M."/>
            <person name="Galperin M.Y."/>
            <person name="Jogler C."/>
        </authorList>
    </citation>
    <scope>NUCLEOTIDE SEQUENCE [LARGE SCALE GENOMIC DNA]</scope>
    <source>
        <strain evidence="1 2">SV_7m_r</strain>
    </source>
</reference>
<keyword evidence="2" id="KW-1185">Reference proteome</keyword>
<dbReference type="AlphaFoldDB" id="A0A517SWC9"/>
<evidence type="ECO:0008006" key="3">
    <source>
        <dbReference type="Google" id="ProtNLM"/>
    </source>
</evidence>
<proteinExistence type="predicted"/>
<gene>
    <name evidence="1" type="ORF">SV7mr_29020</name>
</gene>
<dbReference type="Pfam" id="PF07586">
    <property type="entry name" value="HXXSHH"/>
    <property type="match status" value="1"/>
</dbReference>
<evidence type="ECO:0000313" key="2">
    <source>
        <dbReference type="Proteomes" id="UP000315003"/>
    </source>
</evidence>
<evidence type="ECO:0000313" key="1">
    <source>
        <dbReference type="EMBL" id="QDT60381.1"/>
    </source>
</evidence>
<sequence>MPHLPFVESRRHILRAGTTALALPALEAFGSTKSNDEARPKNFVAIGSYLGWYQKAFYPQKTGKDYEVPATLSPLADFRDDFTVFSGLDHRSQNGHAAWSNFLCGQSPKSYSLDQMIADSIGDKSRFPSLQLTAGAGEAGKSGANSISYTRQGIPLPKTRRPSVLYRQLFASKEDRARTEYYLQSGRSALDNVLEDAKSLQQNLPAADRQKLGEYFDSVRAVEKSMTRQLQTVNVPVPDPKYKLPDYDPITPNLQMEAESIFYDLMVLALETESTRVISLFLDGLGQVFSIDGRPLGSGYHGLSHHGNNPAMLRDLVAIETSHMHCFSKFIKQLKEKKNAEGVSLLDDTIVLMGTGMGDASRHSNRNLPTLVAGGGFNHQGHVATDQSKSNPPLLGDLYVTLMQRLGMEVGNFSNASGNLNEVLS</sequence>
<dbReference type="EMBL" id="CP036272">
    <property type="protein sequence ID" value="QDT60381.1"/>
    <property type="molecule type" value="Genomic_DNA"/>
</dbReference>
<accession>A0A517SWC9</accession>